<keyword evidence="1" id="KW-0805">Transcription regulation</keyword>
<dbReference type="InterPro" id="IPR018062">
    <property type="entry name" value="HTH_AraC-typ_CS"/>
</dbReference>
<dbReference type="PANTHER" id="PTHR46796">
    <property type="entry name" value="HTH-TYPE TRANSCRIPTIONAL ACTIVATOR RHAS-RELATED"/>
    <property type="match status" value="1"/>
</dbReference>
<reference evidence="5" key="2">
    <citation type="submission" date="2023-07" db="EMBL/GenBank/DDBJ databases">
        <authorList>
            <person name="Sun H."/>
        </authorList>
    </citation>
    <scope>NUCLEOTIDE SEQUENCE</scope>
    <source>
        <strain evidence="5">05753</strain>
    </source>
</reference>
<organism evidence="5 6">
    <name type="scientific">Rhizobium oryzicola</name>
    <dbReference type="NCBI Taxonomy" id="1232668"/>
    <lineage>
        <taxon>Bacteria</taxon>
        <taxon>Pseudomonadati</taxon>
        <taxon>Pseudomonadota</taxon>
        <taxon>Alphaproteobacteria</taxon>
        <taxon>Hyphomicrobiales</taxon>
        <taxon>Rhizobiaceae</taxon>
        <taxon>Rhizobium/Agrobacterium group</taxon>
        <taxon>Rhizobium</taxon>
    </lineage>
</organism>
<evidence type="ECO:0000256" key="2">
    <source>
        <dbReference type="ARBA" id="ARBA00023125"/>
    </source>
</evidence>
<evidence type="ECO:0000313" key="5">
    <source>
        <dbReference type="EMBL" id="MDO1585297.1"/>
    </source>
</evidence>
<name>A0ABT8T3R1_9HYPH</name>
<protein>
    <submittedName>
        <fullName evidence="5">AraC family transcriptional regulator</fullName>
    </submittedName>
</protein>
<comment type="caution">
    <text evidence="5">The sequence shown here is derived from an EMBL/GenBank/DDBJ whole genome shotgun (WGS) entry which is preliminary data.</text>
</comment>
<dbReference type="Pfam" id="PF12833">
    <property type="entry name" value="HTH_18"/>
    <property type="match status" value="1"/>
</dbReference>
<gene>
    <name evidence="5" type="ORF">Q2T52_24665</name>
</gene>
<evidence type="ECO:0000259" key="4">
    <source>
        <dbReference type="PROSITE" id="PS01124"/>
    </source>
</evidence>
<accession>A0ABT8T3R1</accession>
<evidence type="ECO:0000256" key="1">
    <source>
        <dbReference type="ARBA" id="ARBA00023015"/>
    </source>
</evidence>
<dbReference type="SMART" id="SM00342">
    <property type="entry name" value="HTH_ARAC"/>
    <property type="match status" value="1"/>
</dbReference>
<dbReference type="Proteomes" id="UP001169006">
    <property type="component" value="Unassembled WGS sequence"/>
</dbReference>
<evidence type="ECO:0000256" key="3">
    <source>
        <dbReference type="ARBA" id="ARBA00023163"/>
    </source>
</evidence>
<dbReference type="PROSITE" id="PS00041">
    <property type="entry name" value="HTH_ARAC_FAMILY_1"/>
    <property type="match status" value="1"/>
</dbReference>
<evidence type="ECO:0000313" key="6">
    <source>
        <dbReference type="Proteomes" id="UP001169006"/>
    </source>
</evidence>
<keyword evidence="6" id="KW-1185">Reference proteome</keyword>
<dbReference type="InterPro" id="IPR009057">
    <property type="entry name" value="Homeodomain-like_sf"/>
</dbReference>
<dbReference type="EMBL" id="JAUKWQ010000014">
    <property type="protein sequence ID" value="MDO1585297.1"/>
    <property type="molecule type" value="Genomic_DNA"/>
</dbReference>
<dbReference type="PROSITE" id="PS01124">
    <property type="entry name" value="HTH_ARAC_FAMILY_2"/>
    <property type="match status" value="1"/>
</dbReference>
<feature type="domain" description="HTH araC/xylS-type" evidence="4">
    <location>
        <begin position="131"/>
        <end position="229"/>
    </location>
</feature>
<dbReference type="InterPro" id="IPR050204">
    <property type="entry name" value="AraC_XylS_family_regulators"/>
</dbReference>
<dbReference type="InterPro" id="IPR018060">
    <property type="entry name" value="HTH_AraC"/>
</dbReference>
<reference evidence="5" key="1">
    <citation type="journal article" date="2015" name="Int. J. Syst. Evol. Microbiol.">
        <title>Rhizobium oryzicola sp. nov., potential plant-growth-promoting endophytic bacteria isolated from rice roots.</title>
        <authorList>
            <person name="Zhang X.X."/>
            <person name="Gao J.S."/>
            <person name="Cao Y.H."/>
            <person name="Sheirdil R.A."/>
            <person name="Wang X.C."/>
            <person name="Zhang L."/>
        </authorList>
    </citation>
    <scope>NUCLEOTIDE SEQUENCE</scope>
    <source>
        <strain evidence="5">05753</strain>
    </source>
</reference>
<dbReference type="Gene3D" id="1.10.10.60">
    <property type="entry name" value="Homeodomain-like"/>
    <property type="match status" value="2"/>
</dbReference>
<proteinExistence type="predicted"/>
<keyword evidence="2" id="KW-0238">DNA-binding</keyword>
<sequence length="252" mass="28464">MFWGCNYTSVCVSKTLVWRNAISVGFRKFREPLIIKWQFENARKERNMLRLATDIRQSSDHNAANLTAQLEESASCEISELLSKAVHFIDRDQETALECMKLVSALLKPRTEKPLRLLTNSSGGLAPWQANRLRAHVEERISHTITLDELAKLVKLSTSYFSAAFKVTFGTSPHAYVLSRRVAHAKHLMLTSDAPLCQIALDCGLSDQAHLSRVFRKLTGVTPSMWRRYHGNPPQTSLRLHPWGPVQVLSVG</sequence>
<dbReference type="SUPFAM" id="SSF46689">
    <property type="entry name" value="Homeodomain-like"/>
    <property type="match status" value="2"/>
</dbReference>
<dbReference type="PANTHER" id="PTHR46796:SF14">
    <property type="entry name" value="TRANSCRIPTIONAL REGULATORY PROTEIN"/>
    <property type="match status" value="1"/>
</dbReference>
<keyword evidence="3" id="KW-0804">Transcription</keyword>